<dbReference type="GO" id="GO:0000160">
    <property type="term" value="P:phosphorelay signal transduction system"/>
    <property type="evidence" value="ECO:0007669"/>
    <property type="project" value="InterPro"/>
</dbReference>
<dbReference type="Pfam" id="PF00072">
    <property type="entry name" value="Response_reg"/>
    <property type="match status" value="1"/>
</dbReference>
<proteinExistence type="predicted"/>
<dbReference type="PANTHER" id="PTHR44591:SF3">
    <property type="entry name" value="RESPONSE REGULATORY DOMAIN-CONTAINING PROTEIN"/>
    <property type="match status" value="1"/>
</dbReference>
<dbReference type="Proteomes" id="UP000034392">
    <property type="component" value="Chromosome"/>
</dbReference>
<dbReference type="RefSeq" id="WP_046903286.1">
    <property type="nucleotide sequence ID" value="NZ_CP011452.2"/>
</dbReference>
<evidence type="ECO:0000313" key="2">
    <source>
        <dbReference type="EMBL" id="AKH42480.1"/>
    </source>
</evidence>
<organism evidence="2 3">
    <name type="scientific">Croceibacterium atlanticum</name>
    <dbReference type="NCBI Taxonomy" id="1267766"/>
    <lineage>
        <taxon>Bacteria</taxon>
        <taxon>Pseudomonadati</taxon>
        <taxon>Pseudomonadota</taxon>
        <taxon>Alphaproteobacteria</taxon>
        <taxon>Sphingomonadales</taxon>
        <taxon>Erythrobacteraceae</taxon>
        <taxon>Croceibacterium</taxon>
    </lineage>
</organism>
<dbReference type="InterPro" id="IPR001789">
    <property type="entry name" value="Sig_transdc_resp-reg_receiver"/>
</dbReference>
<dbReference type="OrthoDB" id="9801602at2"/>
<dbReference type="Gene3D" id="3.40.50.2300">
    <property type="match status" value="1"/>
</dbReference>
<keyword evidence="3" id="KW-1185">Reference proteome</keyword>
<dbReference type="STRING" id="1267766.WYH_01439"/>
<evidence type="ECO:0000313" key="3">
    <source>
        <dbReference type="Proteomes" id="UP000034392"/>
    </source>
</evidence>
<reference evidence="2" key="1">
    <citation type="submission" date="2015-05" db="EMBL/GenBank/DDBJ databases">
        <title>The complete genome of Altererythrobacter atlanticus strain 26DY36.</title>
        <authorList>
            <person name="Wu Y.-H."/>
            <person name="Cheng H."/>
            <person name="Wu X.-W."/>
        </authorList>
    </citation>
    <scope>NUCLEOTIDE SEQUENCE [LARGE SCALE GENOMIC DNA]</scope>
    <source>
        <strain evidence="2">26DY36</strain>
    </source>
</reference>
<sequence>MEPKRILVVEDDLLNGMFYQAVLEANDFTVSIVSDGAYVMRRVKEFRPDLITMDIQIPSISGLDLTEMLNADPQFRDISILAITAFAGKGEEARIRKAGASGYLAKPVSIKRLMAEIGALLAPAAGANDDEG</sequence>
<gene>
    <name evidence="2" type="primary">divK_1</name>
    <name evidence="2" type="ORF">WYH_01439</name>
</gene>
<dbReference type="PATRIC" id="fig|1267766.3.peg.1450"/>
<accession>A0A0F7KUL9</accession>
<keyword evidence="1" id="KW-0597">Phosphoprotein</keyword>
<dbReference type="SMART" id="SM00448">
    <property type="entry name" value="REC"/>
    <property type="match status" value="1"/>
</dbReference>
<dbReference type="InterPro" id="IPR050595">
    <property type="entry name" value="Bact_response_regulator"/>
</dbReference>
<dbReference type="PROSITE" id="PS50110">
    <property type="entry name" value="RESPONSE_REGULATORY"/>
    <property type="match status" value="1"/>
</dbReference>
<dbReference type="AlphaFoldDB" id="A0A0F7KUL9"/>
<evidence type="ECO:0000256" key="1">
    <source>
        <dbReference type="ARBA" id="ARBA00022553"/>
    </source>
</evidence>
<protein>
    <submittedName>
        <fullName evidence="2">Polar-differentiation response regulator DivK</fullName>
    </submittedName>
</protein>
<dbReference type="EMBL" id="CP011452">
    <property type="protein sequence ID" value="AKH42480.1"/>
    <property type="molecule type" value="Genomic_DNA"/>
</dbReference>
<dbReference type="KEGG" id="aay:WYH_01439"/>
<dbReference type="PANTHER" id="PTHR44591">
    <property type="entry name" value="STRESS RESPONSE REGULATOR PROTEIN 1"/>
    <property type="match status" value="1"/>
</dbReference>
<dbReference type="InterPro" id="IPR011006">
    <property type="entry name" value="CheY-like_superfamily"/>
</dbReference>
<dbReference type="SUPFAM" id="SSF52172">
    <property type="entry name" value="CheY-like"/>
    <property type="match status" value="1"/>
</dbReference>
<name>A0A0F7KUL9_9SPHN</name>